<evidence type="ECO:0000313" key="1">
    <source>
        <dbReference type="EMBL" id="ALL63908.1"/>
    </source>
</evidence>
<name>A0A0P0R7G4_9BURK</name>
<accession>A0A0P0R7G4</accession>
<organism evidence="1 2">
    <name type="scientific">Paraburkholderia caribensis MBA4</name>
    <dbReference type="NCBI Taxonomy" id="1323664"/>
    <lineage>
        <taxon>Bacteria</taxon>
        <taxon>Pseudomonadati</taxon>
        <taxon>Pseudomonadota</taxon>
        <taxon>Betaproteobacteria</taxon>
        <taxon>Burkholderiales</taxon>
        <taxon>Burkholderiaceae</taxon>
        <taxon>Paraburkholderia</taxon>
    </lineage>
</organism>
<gene>
    <name evidence="1" type="ORF">K788_0002629</name>
</gene>
<dbReference type="AlphaFoldDB" id="A0A0P0R7G4"/>
<proteinExistence type="predicted"/>
<dbReference type="Proteomes" id="UP000019146">
    <property type="component" value="Chromosome 1"/>
</dbReference>
<reference evidence="1 2" key="1">
    <citation type="journal article" date="2014" name="Genome Announc.">
        <title>Draft Genome Sequence of the Haloacid-Degrading Burkholderia caribensis Strain MBA4.</title>
        <authorList>
            <person name="Pan Y."/>
            <person name="Kong K.F."/>
            <person name="Tsang J.S."/>
        </authorList>
    </citation>
    <scope>NUCLEOTIDE SEQUENCE [LARGE SCALE GENOMIC DNA]</scope>
    <source>
        <strain evidence="1 2">MBA4</strain>
    </source>
</reference>
<dbReference type="EMBL" id="CP012746">
    <property type="protein sequence ID" value="ALL63908.1"/>
    <property type="molecule type" value="Genomic_DNA"/>
</dbReference>
<protein>
    <submittedName>
        <fullName evidence="1">Uncharacterized protein</fullName>
    </submittedName>
</protein>
<sequence>MVGAPRRCRSGGRFPTGVLRACGGCCVCASRSRGGTVVVPDSDGQAACVLCAY</sequence>
<evidence type="ECO:0000313" key="2">
    <source>
        <dbReference type="Proteomes" id="UP000019146"/>
    </source>
</evidence>
<dbReference type="KEGG" id="bcai:K788_0002629"/>